<dbReference type="PATRIC" id="fig|935700.4.peg.798"/>
<reference evidence="2 3" key="1">
    <citation type="submission" date="2015-02" db="EMBL/GenBank/DDBJ databases">
        <title>Genome Sequence of Jannaschia aquimarina DSM28248, a member of the Roseobacter clade.</title>
        <authorList>
            <person name="Voget S."/>
            <person name="Daniel R."/>
        </authorList>
    </citation>
    <scope>NUCLEOTIDE SEQUENCE [LARGE SCALE GENOMIC DNA]</scope>
    <source>
        <strain evidence="2 3">GSW-M26</strain>
    </source>
</reference>
<proteinExistence type="predicted"/>
<accession>A0A0D1CRY7</accession>
<feature type="signal peptide" evidence="1">
    <location>
        <begin position="1"/>
        <end position="34"/>
    </location>
</feature>
<organism evidence="2 3">
    <name type="scientific">Jannaschia aquimarina</name>
    <dbReference type="NCBI Taxonomy" id="935700"/>
    <lineage>
        <taxon>Bacteria</taxon>
        <taxon>Pseudomonadati</taxon>
        <taxon>Pseudomonadota</taxon>
        <taxon>Alphaproteobacteria</taxon>
        <taxon>Rhodobacterales</taxon>
        <taxon>Roseobacteraceae</taxon>
        <taxon>Jannaschia</taxon>
    </lineage>
</organism>
<sequence length="147" mass="15396">MIRFPPVAHSDPFAAIAVASILVLSAAASPAARAQEAPASLSIELNALDQIENACRMIFVVRNGLGTDVDSLVVEAVAFDAEDAVARISLLDFAAVPASLSRVRQFDLPALSCDEVDRLMVNGVQTCEGVEACPLTVTSRTTVDILG</sequence>
<keyword evidence="3" id="KW-1185">Reference proteome</keyword>
<evidence type="ECO:0008006" key="4">
    <source>
        <dbReference type="Google" id="ProtNLM"/>
    </source>
</evidence>
<dbReference type="EMBL" id="JYFE01000017">
    <property type="protein sequence ID" value="KIT17567.1"/>
    <property type="molecule type" value="Genomic_DNA"/>
</dbReference>
<evidence type="ECO:0000313" key="2">
    <source>
        <dbReference type="EMBL" id="KIT17567.1"/>
    </source>
</evidence>
<protein>
    <recommendedName>
        <fullName evidence="4">Tat pathway signal sequence domain protein</fullName>
    </recommendedName>
</protein>
<evidence type="ECO:0000256" key="1">
    <source>
        <dbReference type="SAM" id="SignalP"/>
    </source>
</evidence>
<comment type="caution">
    <text evidence="2">The sequence shown here is derived from an EMBL/GenBank/DDBJ whole genome shotgun (WGS) entry which is preliminary data.</text>
</comment>
<dbReference type="Proteomes" id="UP000032232">
    <property type="component" value="Unassembled WGS sequence"/>
</dbReference>
<feature type="chain" id="PRO_5002239936" description="Tat pathway signal sequence domain protein" evidence="1">
    <location>
        <begin position="35"/>
        <end position="147"/>
    </location>
</feature>
<dbReference type="AlphaFoldDB" id="A0A0D1CRY7"/>
<keyword evidence="1" id="KW-0732">Signal</keyword>
<gene>
    <name evidence="2" type="ORF">jaqu_07560</name>
</gene>
<name>A0A0D1CRY7_9RHOB</name>
<dbReference type="OrthoDB" id="7707524at2"/>
<dbReference type="RefSeq" id="WP_052500758.1">
    <property type="nucleotide sequence ID" value="NZ_FZPF01000002.1"/>
</dbReference>
<evidence type="ECO:0000313" key="3">
    <source>
        <dbReference type="Proteomes" id="UP000032232"/>
    </source>
</evidence>
<dbReference type="STRING" id="935700.jaqu_07560"/>